<dbReference type="PROSITE" id="PS51257">
    <property type="entry name" value="PROKAR_LIPOPROTEIN"/>
    <property type="match status" value="1"/>
</dbReference>
<protein>
    <submittedName>
        <fullName evidence="3">FAD-dependent monooxygenase</fullName>
    </submittedName>
</protein>
<gene>
    <name evidence="3" type="ORF">FEM03_01755</name>
</gene>
<evidence type="ECO:0000313" key="3">
    <source>
        <dbReference type="EMBL" id="TLD72822.1"/>
    </source>
</evidence>
<dbReference type="Gene3D" id="3.30.70.2450">
    <property type="match status" value="1"/>
</dbReference>
<dbReference type="PANTHER" id="PTHR43476:SF3">
    <property type="entry name" value="FAD-BINDING MONOOXYGENASE"/>
    <property type="match status" value="1"/>
</dbReference>
<evidence type="ECO:0000256" key="1">
    <source>
        <dbReference type="ARBA" id="ARBA00023002"/>
    </source>
</evidence>
<dbReference type="Gene3D" id="3.50.50.60">
    <property type="entry name" value="FAD/NAD(P)-binding domain"/>
    <property type="match status" value="1"/>
</dbReference>
<dbReference type="PANTHER" id="PTHR43476">
    <property type="entry name" value="3-(3-HYDROXY-PHENYL)PROPIONATE/3-HYDROXYCINNAMIC ACID HYDROXYLASE"/>
    <property type="match status" value="1"/>
</dbReference>
<dbReference type="GO" id="GO:0019622">
    <property type="term" value="P:3-(3-hydroxy)phenylpropionate catabolic process"/>
    <property type="evidence" value="ECO:0007669"/>
    <property type="project" value="TreeGrafter"/>
</dbReference>
<keyword evidence="3" id="KW-0503">Monooxygenase</keyword>
<dbReference type="GO" id="GO:0071949">
    <property type="term" value="F:FAD binding"/>
    <property type="evidence" value="ECO:0007669"/>
    <property type="project" value="InterPro"/>
</dbReference>
<comment type="caution">
    <text evidence="3">The sequence shown here is derived from an EMBL/GenBank/DDBJ whole genome shotgun (WGS) entry which is preliminary data.</text>
</comment>
<evidence type="ECO:0000259" key="2">
    <source>
        <dbReference type="Pfam" id="PF01494"/>
    </source>
</evidence>
<dbReference type="InterPro" id="IPR050631">
    <property type="entry name" value="PheA/TfdB_FAD_monoxygenase"/>
</dbReference>
<dbReference type="GO" id="GO:0008688">
    <property type="term" value="F:3-(3-hydroxyphenyl)propionate hydroxylase activity"/>
    <property type="evidence" value="ECO:0007669"/>
    <property type="project" value="TreeGrafter"/>
</dbReference>
<dbReference type="RefSeq" id="WP_138084445.1">
    <property type="nucleotide sequence ID" value="NZ_VAUV01000001.1"/>
</dbReference>
<keyword evidence="4" id="KW-1185">Reference proteome</keyword>
<dbReference type="OrthoDB" id="9766816at2"/>
<dbReference type="Pfam" id="PF01494">
    <property type="entry name" value="FAD_binding_3"/>
    <property type="match status" value="1"/>
</dbReference>
<accession>A0A5R8KKJ9</accession>
<organism evidence="3 4">
    <name type="scientific">Phragmitibacter flavus</name>
    <dbReference type="NCBI Taxonomy" id="2576071"/>
    <lineage>
        <taxon>Bacteria</taxon>
        <taxon>Pseudomonadati</taxon>
        <taxon>Verrucomicrobiota</taxon>
        <taxon>Verrucomicrobiia</taxon>
        <taxon>Verrucomicrobiales</taxon>
        <taxon>Verrucomicrobiaceae</taxon>
        <taxon>Phragmitibacter</taxon>
    </lineage>
</organism>
<dbReference type="EMBL" id="VAUV01000001">
    <property type="protein sequence ID" value="TLD72822.1"/>
    <property type="molecule type" value="Genomic_DNA"/>
</dbReference>
<dbReference type="AlphaFoldDB" id="A0A5R8KKJ9"/>
<dbReference type="InterPro" id="IPR002938">
    <property type="entry name" value="FAD-bd"/>
</dbReference>
<sequence length="407" mass="45155">MKAPHCEAIIVGAGPVGLLLACLLGQRGIRTLLLEKRTEPIIHSHAIGITPPSLHILEKLDLAKSFIDQGVKVVDCIIHGEHRRLGCMSFRDIPDDYRFILSLPQSETIRLLKAKLTSYPSVSALSGMEITHVAQDSNHCEIRYLDAHHGTTHSVTTDYLCASDGSRSRVRDILKIPTEGKSYRCHFVMGDFIDRSDLGAEAHLYFTSRGSIESFPLPNSQRRWIVQTPERLDSAPAGLISEIVQQRTGLIVPASDQQNQNIFTPRRLNCVRYHEGRVLLLGDAAHVMSPIGGQGMNTGFADAEFLADALDSILRRHAAHEPLFNAYNRYRRRAASIAIARAGRGMWLGTWQGKPASALRDLLLDRLFLNGPFSKAMAPYFAMLTIPFNTLDRVPLPPLRLPSSTTT</sequence>
<name>A0A5R8KKJ9_9BACT</name>
<dbReference type="InterPro" id="IPR036188">
    <property type="entry name" value="FAD/NAD-bd_sf"/>
</dbReference>
<dbReference type="PRINTS" id="PR00420">
    <property type="entry name" value="RNGMNOXGNASE"/>
</dbReference>
<reference evidence="3 4" key="1">
    <citation type="submission" date="2019-05" db="EMBL/GenBank/DDBJ databases">
        <title>Verrucobacter flavum gen. nov., sp. nov. a new member of the family Verrucomicrobiaceae.</title>
        <authorList>
            <person name="Szuroczki S."/>
            <person name="Abbaszade G."/>
            <person name="Szabo A."/>
            <person name="Felfoldi T."/>
            <person name="Schumann P."/>
            <person name="Boka K."/>
            <person name="Keki Z."/>
            <person name="Toumi M."/>
            <person name="Toth E."/>
        </authorList>
    </citation>
    <scope>NUCLEOTIDE SEQUENCE [LARGE SCALE GENOMIC DNA]</scope>
    <source>
        <strain evidence="3 4">MG-N-17</strain>
    </source>
</reference>
<feature type="domain" description="FAD-binding" evidence="2">
    <location>
        <begin position="6"/>
        <end position="339"/>
    </location>
</feature>
<proteinExistence type="predicted"/>
<dbReference type="SUPFAM" id="SSF51905">
    <property type="entry name" value="FAD/NAD(P)-binding domain"/>
    <property type="match status" value="1"/>
</dbReference>
<keyword evidence="1" id="KW-0560">Oxidoreductase</keyword>
<evidence type="ECO:0000313" key="4">
    <source>
        <dbReference type="Proteomes" id="UP000306196"/>
    </source>
</evidence>
<dbReference type="Proteomes" id="UP000306196">
    <property type="component" value="Unassembled WGS sequence"/>
</dbReference>